<reference evidence="3" key="1">
    <citation type="submission" date="2021-07" db="EMBL/GenBank/DDBJ databases">
        <title>Zhongshania sp. CAU 1632 isolated from seawater.</title>
        <authorList>
            <person name="Kim W."/>
        </authorList>
    </citation>
    <scope>NUCLEOTIDE SEQUENCE</scope>
    <source>
        <strain evidence="3">CAU 1632</strain>
    </source>
</reference>
<dbReference type="InterPro" id="IPR007428">
    <property type="entry name" value="MlaA"/>
</dbReference>
<dbReference type="RefSeq" id="WP_219044535.1">
    <property type="nucleotide sequence ID" value="NZ_JAHWDQ010000005.1"/>
</dbReference>
<dbReference type="PANTHER" id="PTHR30035">
    <property type="entry name" value="LIPOPROTEIN VACJ-RELATED"/>
    <property type="match status" value="1"/>
</dbReference>
<dbReference type="PANTHER" id="PTHR30035:SF3">
    <property type="entry name" value="INTERMEMBRANE PHOSPHOLIPID TRANSPORT SYSTEM LIPOPROTEIN MLAA"/>
    <property type="match status" value="1"/>
</dbReference>
<protein>
    <submittedName>
        <fullName evidence="3">VacJ family lipoprotein</fullName>
    </submittedName>
</protein>
<evidence type="ECO:0000256" key="1">
    <source>
        <dbReference type="ARBA" id="ARBA00010634"/>
    </source>
</evidence>
<dbReference type="Proteomes" id="UP001166291">
    <property type="component" value="Unassembled WGS sequence"/>
</dbReference>
<name>A0ABS6VVC7_9GAMM</name>
<dbReference type="Pfam" id="PF04333">
    <property type="entry name" value="MlaA"/>
    <property type="match status" value="1"/>
</dbReference>
<keyword evidence="3" id="KW-0449">Lipoprotein</keyword>
<dbReference type="EMBL" id="JAHWDQ010000005">
    <property type="protein sequence ID" value="MBW2942287.1"/>
    <property type="molecule type" value="Genomic_DNA"/>
</dbReference>
<comment type="similarity">
    <text evidence="1">Belongs to the MlaA family.</text>
</comment>
<sequence>MPSKHTYHQHSPHRKSATSIFEALLLSLLLLTTSLPFSSALAAEGSGEAAQQTSATAVDLSDDEITVVSYEESDYNDPLMAFNRAMFAFNDVSYRYVLIPVAKGYNYVTPAVVRTGIGNVFDNIKAPIHIINHLLQWEPAKAGATTARFLLNTTIGIAGIFDPAKAWFDLPKQETGFADTLAEYGSSYGTYIVLPFIGPSDLRGGTGVVADYFLNPIPYITEQPDTTYIMATDATQDFAGQAESYETLRAKSDDPYIFFRNMHIQGLLRDQQFKSDESQNASTQK</sequence>
<evidence type="ECO:0000313" key="4">
    <source>
        <dbReference type="Proteomes" id="UP001166291"/>
    </source>
</evidence>
<comment type="caution">
    <text evidence="3">The sequence shown here is derived from an EMBL/GenBank/DDBJ whole genome shotgun (WGS) entry which is preliminary data.</text>
</comment>
<accession>A0ABS6VVC7</accession>
<proteinExistence type="inferred from homology"/>
<keyword evidence="4" id="KW-1185">Reference proteome</keyword>
<evidence type="ECO:0000313" key="3">
    <source>
        <dbReference type="EMBL" id="MBW2942287.1"/>
    </source>
</evidence>
<evidence type="ECO:0000256" key="2">
    <source>
        <dbReference type="ARBA" id="ARBA00022729"/>
    </source>
</evidence>
<gene>
    <name evidence="3" type="ORF">KXJ70_15940</name>
</gene>
<keyword evidence="2" id="KW-0732">Signal</keyword>
<organism evidence="3 4">
    <name type="scientific">Zhongshania aquimaris</name>
    <dbReference type="NCBI Taxonomy" id="2857107"/>
    <lineage>
        <taxon>Bacteria</taxon>
        <taxon>Pseudomonadati</taxon>
        <taxon>Pseudomonadota</taxon>
        <taxon>Gammaproteobacteria</taxon>
        <taxon>Cellvibrionales</taxon>
        <taxon>Spongiibacteraceae</taxon>
        <taxon>Zhongshania</taxon>
    </lineage>
</organism>